<name>A0A6P2SB70_BURL3</name>
<dbReference type="RefSeq" id="WP_175035449.1">
    <property type="nucleotide sequence ID" value="NZ_CABVPW010000059.1"/>
</dbReference>
<evidence type="ECO:0008006" key="4">
    <source>
        <dbReference type="Google" id="ProtNLM"/>
    </source>
</evidence>
<dbReference type="GO" id="GO:0019825">
    <property type="term" value="F:oxygen binding"/>
    <property type="evidence" value="ECO:0007669"/>
    <property type="project" value="InterPro"/>
</dbReference>
<sequence length="159" mass="18433">MTNYEEIFLESYRRLTGDDNGELFFDRFYDIFLNTSTDIRAKFAHTEMTRQKQMMRKSFFHLLNLYRTKVTSDYLERIAVEHGPARLAIPEYMFNAWRSAILATVRELDARHFDVTVEIAWAMTIAPGLEFMRQMSTHGTRENASAEPSPAGPVAGKQP</sequence>
<dbReference type="SUPFAM" id="SSF46458">
    <property type="entry name" value="Globin-like"/>
    <property type="match status" value="1"/>
</dbReference>
<gene>
    <name evidence="2" type="ORF">BLA23254_07473</name>
</gene>
<dbReference type="EMBL" id="CABVPW010000059">
    <property type="protein sequence ID" value="VWC47398.1"/>
    <property type="molecule type" value="Genomic_DNA"/>
</dbReference>
<dbReference type="Gene3D" id="1.10.490.10">
    <property type="entry name" value="Globins"/>
    <property type="match status" value="1"/>
</dbReference>
<dbReference type="AlphaFoldDB" id="A0A6P2SB70"/>
<dbReference type="InterPro" id="IPR009050">
    <property type="entry name" value="Globin-like_sf"/>
</dbReference>
<evidence type="ECO:0000313" key="3">
    <source>
        <dbReference type="Proteomes" id="UP000494218"/>
    </source>
</evidence>
<evidence type="ECO:0000256" key="1">
    <source>
        <dbReference type="SAM" id="MobiDB-lite"/>
    </source>
</evidence>
<evidence type="ECO:0000313" key="2">
    <source>
        <dbReference type="EMBL" id="VWC47398.1"/>
    </source>
</evidence>
<reference evidence="2 3" key="1">
    <citation type="submission" date="2019-09" db="EMBL/GenBank/DDBJ databases">
        <authorList>
            <person name="Depoorter E."/>
        </authorList>
    </citation>
    <scope>NUCLEOTIDE SEQUENCE [LARGE SCALE GENOMIC DNA]</scope>
    <source>
        <strain evidence="2">LMG 23254</strain>
    </source>
</reference>
<dbReference type="InterPro" id="IPR012292">
    <property type="entry name" value="Globin/Proto"/>
</dbReference>
<accession>A0A6P2SB70</accession>
<dbReference type="GO" id="GO:0020037">
    <property type="term" value="F:heme binding"/>
    <property type="evidence" value="ECO:0007669"/>
    <property type="project" value="InterPro"/>
</dbReference>
<organism evidence="2 3">
    <name type="scientific">Burkholderia lata (strain ATCC 17760 / DSM 23089 / LMG 22485 / NCIMB 9086 / R18194 / 383)</name>
    <dbReference type="NCBI Taxonomy" id="482957"/>
    <lineage>
        <taxon>Bacteria</taxon>
        <taxon>Pseudomonadati</taxon>
        <taxon>Pseudomonadota</taxon>
        <taxon>Betaproteobacteria</taxon>
        <taxon>Burkholderiales</taxon>
        <taxon>Burkholderiaceae</taxon>
        <taxon>Burkholderia</taxon>
        <taxon>Burkholderia cepacia complex</taxon>
    </lineage>
</organism>
<protein>
    <recommendedName>
        <fullName evidence="4">Globin</fullName>
    </recommendedName>
</protein>
<proteinExistence type="predicted"/>
<feature type="region of interest" description="Disordered" evidence="1">
    <location>
        <begin position="137"/>
        <end position="159"/>
    </location>
</feature>
<dbReference type="Proteomes" id="UP000494218">
    <property type="component" value="Unassembled WGS sequence"/>
</dbReference>